<dbReference type="Proteomes" id="UP000681131">
    <property type="component" value="Chromosome"/>
</dbReference>
<gene>
    <name evidence="2" type="ORF">CDH04_09290</name>
    <name evidence="3" type="ORF">FZC43_09305</name>
</gene>
<feature type="signal peptide" evidence="1">
    <location>
        <begin position="1"/>
        <end position="22"/>
    </location>
</feature>
<reference evidence="2 4" key="1">
    <citation type="submission" date="2017-06" db="EMBL/GenBank/DDBJ databases">
        <title>Complete genome of Francisella adeliensis.</title>
        <authorList>
            <person name="Vallesi A."/>
            <person name="Sjodin A."/>
        </authorList>
    </citation>
    <scope>NUCLEOTIDE SEQUENCE [LARGE SCALE GENOMIC DNA]</scope>
    <source>
        <strain evidence="2 4">FDC440</strain>
    </source>
</reference>
<dbReference type="RefSeq" id="WP_112870751.1">
    <property type="nucleotide sequence ID" value="NZ_CP021781.1"/>
</dbReference>
<keyword evidence="5" id="KW-1185">Reference proteome</keyword>
<organism evidence="2 4">
    <name type="scientific">Francisella adeliensis</name>
    <dbReference type="NCBI Taxonomy" id="2007306"/>
    <lineage>
        <taxon>Bacteria</taxon>
        <taxon>Pseudomonadati</taxon>
        <taxon>Pseudomonadota</taxon>
        <taxon>Gammaproteobacteria</taxon>
        <taxon>Thiotrichales</taxon>
        <taxon>Francisellaceae</taxon>
        <taxon>Francisella</taxon>
    </lineage>
</organism>
<keyword evidence="1" id="KW-0732">Signal</keyword>
<sequence>MNKKWIVITLIIFLLSSCSTNRSQVEVNLPGMVNDSGAFILVIKENMMPNEFQNMTPEELQKRMVADPNSYMRYTLFPSRNFSIEDLDTENISSLSFFFLVRSAGSSTMQWKFYFSKPFLKKYKFLIYKEKITVDREEG</sequence>
<protein>
    <recommendedName>
        <fullName evidence="6">Lipoprotein</fullName>
    </recommendedName>
</protein>
<evidence type="ECO:0000313" key="5">
    <source>
        <dbReference type="Proteomes" id="UP000681131"/>
    </source>
</evidence>
<dbReference type="KEGG" id="fad:CDH04_09290"/>
<proteinExistence type="predicted"/>
<name>A0A2Z4Y0Z0_9GAMM</name>
<dbReference type="EMBL" id="CP043424">
    <property type="protein sequence ID" value="QIW12821.1"/>
    <property type="molecule type" value="Genomic_DNA"/>
</dbReference>
<feature type="chain" id="PRO_5016436422" description="Lipoprotein" evidence="1">
    <location>
        <begin position="23"/>
        <end position="139"/>
    </location>
</feature>
<evidence type="ECO:0000313" key="2">
    <source>
        <dbReference type="EMBL" id="AXA34576.1"/>
    </source>
</evidence>
<evidence type="ECO:0000313" key="4">
    <source>
        <dbReference type="Proteomes" id="UP000251120"/>
    </source>
</evidence>
<dbReference type="EMBL" id="CP021781">
    <property type="protein sequence ID" value="AXA34576.1"/>
    <property type="molecule type" value="Genomic_DNA"/>
</dbReference>
<reference evidence="3 5" key="2">
    <citation type="submission" date="2019-08" db="EMBL/GenBank/DDBJ databases">
        <title>Complete genome sequences of Francisella adeliensis (FSC1325 and FSC1326).</title>
        <authorList>
            <person name="Ohrman C."/>
            <person name="Uneklint I."/>
            <person name="Vallesi A."/>
            <person name="Karlsson L."/>
            <person name="Sjodin A."/>
        </authorList>
    </citation>
    <scope>NUCLEOTIDE SEQUENCE [LARGE SCALE GENOMIC DNA]</scope>
    <source>
        <strain evidence="3 5">FSC1325</strain>
    </source>
</reference>
<dbReference type="Proteomes" id="UP000251120">
    <property type="component" value="Chromosome"/>
</dbReference>
<evidence type="ECO:0008006" key="6">
    <source>
        <dbReference type="Google" id="ProtNLM"/>
    </source>
</evidence>
<dbReference type="PROSITE" id="PS51257">
    <property type="entry name" value="PROKAR_LIPOPROTEIN"/>
    <property type="match status" value="1"/>
</dbReference>
<evidence type="ECO:0000313" key="3">
    <source>
        <dbReference type="EMBL" id="QIW12821.1"/>
    </source>
</evidence>
<evidence type="ECO:0000256" key="1">
    <source>
        <dbReference type="SAM" id="SignalP"/>
    </source>
</evidence>
<dbReference type="AlphaFoldDB" id="A0A2Z4Y0Z0"/>
<accession>A0A2Z4Y0Z0</accession>